<dbReference type="RefSeq" id="WP_061101992.1">
    <property type="nucleotide sequence ID" value="NZ_JAWEFV010000003.1"/>
</dbReference>
<evidence type="ECO:0000256" key="10">
    <source>
        <dbReference type="ARBA" id="ARBA00040345"/>
    </source>
</evidence>
<keyword evidence="2" id="KW-1003">Cell membrane</keyword>
<gene>
    <name evidence="12" type="ORF">HMPREF3195_01640</name>
</gene>
<comment type="subcellular location">
    <subcellularLocation>
        <location evidence="1">Cell membrane</location>
    </subcellularLocation>
</comment>
<protein>
    <recommendedName>
        <fullName evidence="10">4,4'-diaponeurosporenoate glycosyltransferase</fullName>
    </recommendedName>
</protein>
<dbReference type="Proteomes" id="UP000070326">
    <property type="component" value="Unassembled WGS sequence"/>
</dbReference>
<evidence type="ECO:0000256" key="4">
    <source>
        <dbReference type="ARBA" id="ARBA00022679"/>
    </source>
</evidence>
<dbReference type="AlphaFoldDB" id="A0A135YNE2"/>
<sequence length="241" mass="28091">MYSKLSIVIPIYNELENVKNIVRQLDSIGKDNFEVIFVDGYRQSDSDLLRDIIGPKYKYIRSGKGRGRQMNKGFEMAKHDLILFLHCDSSIELRMVDDIISSANRGVEFGCMSIYFNDSRILMKICGFMSRFRAKKRKIAFGDQGVFFTRDAFEKLGGYKEIGIMEDYDISIRAKGVYDLVQIDTRIVTSSRRFYTGKGRFNKPPLTDIGILMVMRDMQVFQRAYRRGIDPDIIVKRYYKH</sequence>
<dbReference type="Gene3D" id="3.90.550.10">
    <property type="entry name" value="Spore Coat Polysaccharide Biosynthesis Protein SpsA, Chain A"/>
    <property type="match status" value="1"/>
</dbReference>
<accession>A0A135YNE2</accession>
<keyword evidence="4 12" id="KW-0808">Transferase</keyword>
<name>A0A135YNE2_9FIRM</name>
<comment type="caution">
    <text evidence="12">The sequence shown here is derived from an EMBL/GenBank/DDBJ whole genome shotgun (WGS) entry which is preliminary data.</text>
</comment>
<dbReference type="GO" id="GO:0005886">
    <property type="term" value="C:plasma membrane"/>
    <property type="evidence" value="ECO:0007669"/>
    <property type="project" value="UniProtKB-SubCell"/>
</dbReference>
<reference evidence="12 13" key="1">
    <citation type="submission" date="2016-02" db="EMBL/GenBank/DDBJ databases">
        <authorList>
            <person name="Wen L."/>
            <person name="He K."/>
            <person name="Yang H."/>
        </authorList>
    </citation>
    <scope>NUCLEOTIDE SEQUENCE [LARGE SCALE GENOMIC DNA]</scope>
    <source>
        <strain evidence="12 13">MJR8628A</strain>
    </source>
</reference>
<proteinExistence type="inferred from homology"/>
<dbReference type="PATRIC" id="fig|1261.5.peg.1645"/>
<evidence type="ECO:0000256" key="8">
    <source>
        <dbReference type="ARBA" id="ARBA00037904"/>
    </source>
</evidence>
<evidence type="ECO:0000313" key="12">
    <source>
        <dbReference type="EMBL" id="KXI10898.1"/>
    </source>
</evidence>
<evidence type="ECO:0000313" key="13">
    <source>
        <dbReference type="Proteomes" id="UP000070326"/>
    </source>
</evidence>
<dbReference type="EMBL" id="LSQZ01000085">
    <property type="protein sequence ID" value="KXI10898.1"/>
    <property type="molecule type" value="Genomic_DNA"/>
</dbReference>
<dbReference type="GO" id="GO:0016117">
    <property type="term" value="P:carotenoid biosynthetic process"/>
    <property type="evidence" value="ECO:0007669"/>
    <property type="project" value="UniProtKB-KW"/>
</dbReference>
<feature type="domain" description="Glycosyltransferase 2-like" evidence="11">
    <location>
        <begin position="6"/>
        <end position="116"/>
    </location>
</feature>
<dbReference type="eggNOG" id="COG1215">
    <property type="taxonomic scope" value="Bacteria"/>
</dbReference>
<comment type="pathway">
    <text evidence="8">Carotenoid biosynthesis; staphyloxanthin biosynthesis; staphyloxanthin from farnesyl diphosphate: step 4/5.</text>
</comment>
<dbReference type="GO" id="GO:0016757">
    <property type="term" value="F:glycosyltransferase activity"/>
    <property type="evidence" value="ECO:0007669"/>
    <property type="project" value="UniProtKB-KW"/>
</dbReference>
<evidence type="ECO:0000256" key="5">
    <source>
        <dbReference type="ARBA" id="ARBA00022746"/>
    </source>
</evidence>
<evidence type="ECO:0000256" key="6">
    <source>
        <dbReference type="ARBA" id="ARBA00023136"/>
    </source>
</evidence>
<evidence type="ECO:0000256" key="3">
    <source>
        <dbReference type="ARBA" id="ARBA00022676"/>
    </source>
</evidence>
<keyword evidence="3" id="KW-0328">Glycosyltransferase</keyword>
<evidence type="ECO:0000256" key="9">
    <source>
        <dbReference type="ARBA" id="ARBA00038120"/>
    </source>
</evidence>
<dbReference type="PANTHER" id="PTHR43646:SF2">
    <property type="entry name" value="GLYCOSYLTRANSFERASE 2-LIKE DOMAIN-CONTAINING PROTEIN"/>
    <property type="match status" value="1"/>
</dbReference>
<keyword evidence="6" id="KW-0472">Membrane</keyword>
<evidence type="ECO:0000256" key="7">
    <source>
        <dbReference type="ARBA" id="ARBA00037281"/>
    </source>
</evidence>
<dbReference type="InterPro" id="IPR029044">
    <property type="entry name" value="Nucleotide-diphossugar_trans"/>
</dbReference>
<dbReference type="SUPFAM" id="SSF53448">
    <property type="entry name" value="Nucleotide-diphospho-sugar transferases"/>
    <property type="match status" value="1"/>
</dbReference>
<comment type="function">
    <text evidence="7">Catalyzes the glycosylation of 4,4'-diaponeurosporenoate, i.e. the esterification of glucose at the C1'' position with the carboxyl group of 4,4'-diaponeurosporenic acid, to form glycosyl-4,4'-diaponeurosporenoate. This is a step in the biosynthesis of staphyloxanthin, an orange pigment present in most staphylococci strains.</text>
</comment>
<comment type="similarity">
    <text evidence="9">Belongs to the glycosyltransferase 2 family. CrtQ subfamily.</text>
</comment>
<dbReference type="Pfam" id="PF00535">
    <property type="entry name" value="Glycos_transf_2"/>
    <property type="match status" value="1"/>
</dbReference>
<evidence type="ECO:0000259" key="11">
    <source>
        <dbReference type="Pfam" id="PF00535"/>
    </source>
</evidence>
<dbReference type="PANTHER" id="PTHR43646">
    <property type="entry name" value="GLYCOSYLTRANSFERASE"/>
    <property type="match status" value="1"/>
</dbReference>
<dbReference type="InterPro" id="IPR001173">
    <property type="entry name" value="Glyco_trans_2-like"/>
</dbReference>
<organism evidence="12 13">
    <name type="scientific">Peptostreptococcus anaerobius</name>
    <dbReference type="NCBI Taxonomy" id="1261"/>
    <lineage>
        <taxon>Bacteria</taxon>
        <taxon>Bacillati</taxon>
        <taxon>Bacillota</taxon>
        <taxon>Clostridia</taxon>
        <taxon>Peptostreptococcales</taxon>
        <taxon>Peptostreptococcaceae</taxon>
        <taxon>Peptostreptococcus</taxon>
    </lineage>
</organism>
<evidence type="ECO:0000256" key="1">
    <source>
        <dbReference type="ARBA" id="ARBA00004236"/>
    </source>
</evidence>
<keyword evidence="5" id="KW-0125">Carotenoid biosynthesis</keyword>
<evidence type="ECO:0000256" key="2">
    <source>
        <dbReference type="ARBA" id="ARBA00022475"/>
    </source>
</evidence>
<dbReference type="STRING" id="1261.HMPREF3195_01640"/>